<accession>A0A1K0GLE0</accession>
<gene>
    <name evidence="2" type="ORF">UBRO_20543</name>
</gene>
<protein>
    <submittedName>
        <fullName evidence="2">Uncharacterized protein</fullName>
    </submittedName>
</protein>
<dbReference type="EMBL" id="LT558119">
    <property type="protein sequence ID" value="SAM77663.1"/>
    <property type="molecule type" value="Genomic_DNA"/>
</dbReference>
<evidence type="ECO:0000313" key="2">
    <source>
        <dbReference type="EMBL" id="SAM77663.1"/>
    </source>
</evidence>
<dbReference type="AlphaFoldDB" id="A0A1K0GLE0"/>
<evidence type="ECO:0000256" key="1">
    <source>
        <dbReference type="SAM" id="MobiDB-lite"/>
    </source>
</evidence>
<dbReference type="Proteomes" id="UP000179920">
    <property type="component" value="Chromosome III"/>
</dbReference>
<organism evidence="2 3">
    <name type="scientific">Ustilago bromivora</name>
    <dbReference type="NCBI Taxonomy" id="307758"/>
    <lineage>
        <taxon>Eukaryota</taxon>
        <taxon>Fungi</taxon>
        <taxon>Dikarya</taxon>
        <taxon>Basidiomycota</taxon>
        <taxon>Ustilaginomycotina</taxon>
        <taxon>Ustilaginomycetes</taxon>
        <taxon>Ustilaginales</taxon>
        <taxon>Ustilaginaceae</taxon>
        <taxon>Ustilago</taxon>
    </lineage>
</organism>
<reference evidence="3" key="1">
    <citation type="submission" date="2016-04" db="EMBL/GenBank/DDBJ databases">
        <authorList>
            <person name="Guldener U."/>
            <person name="Guldener U."/>
        </authorList>
    </citation>
    <scope>NUCLEOTIDE SEQUENCE [LARGE SCALE GENOMIC DNA]</scope>
    <source>
        <strain evidence="3">UB2112</strain>
    </source>
</reference>
<evidence type="ECO:0000313" key="3">
    <source>
        <dbReference type="Proteomes" id="UP000179920"/>
    </source>
</evidence>
<name>A0A1K0GLE0_9BASI</name>
<sequence>MCFCSKTAVTPCSDYHLSLIIGTRLLHVLSFSALVSEQQVRTRQPESGATLSGPHSPGNPSFAFTKTPSSSSFTSIILIPSQQHPLPWSNNLTAHRQEYRSDIKSIAESPHHPLSRALHQPSLNYFGHKRCQRDLIVAPHFRHYSQSLLVEVKGREHHFVGLRSSSLRAGVC</sequence>
<proteinExistence type="predicted"/>
<feature type="region of interest" description="Disordered" evidence="1">
    <location>
        <begin position="42"/>
        <end position="64"/>
    </location>
</feature>